<dbReference type="PANTHER" id="PTHR10859">
    <property type="entry name" value="GLYCOSYL TRANSFERASE"/>
    <property type="match status" value="1"/>
</dbReference>
<accession>A0A4Q7MKP6</accession>
<dbReference type="Pfam" id="PF00535">
    <property type="entry name" value="Glycos_transf_2"/>
    <property type="match status" value="1"/>
</dbReference>
<dbReference type="EMBL" id="SGXA01000003">
    <property type="protein sequence ID" value="RZS68866.1"/>
    <property type="molecule type" value="Genomic_DNA"/>
</dbReference>
<dbReference type="Proteomes" id="UP000293874">
    <property type="component" value="Unassembled WGS sequence"/>
</dbReference>
<proteinExistence type="predicted"/>
<dbReference type="Gene3D" id="3.90.550.10">
    <property type="entry name" value="Spore Coat Polysaccharide Biosynthesis Protein SpsA, Chain A"/>
    <property type="match status" value="1"/>
</dbReference>
<keyword evidence="2" id="KW-0808">Transferase</keyword>
<dbReference type="AlphaFoldDB" id="A0A4Q7MKP6"/>
<evidence type="ECO:0000259" key="1">
    <source>
        <dbReference type="Pfam" id="PF00535"/>
    </source>
</evidence>
<dbReference type="OrthoDB" id="952827at2"/>
<keyword evidence="3" id="KW-1185">Reference proteome</keyword>
<protein>
    <submittedName>
        <fullName evidence="2">Dolichyl-phosphate beta-glucosyltransferase</fullName>
    </submittedName>
</protein>
<dbReference type="SUPFAM" id="SSF53448">
    <property type="entry name" value="Nucleotide-diphospho-sugar transferases"/>
    <property type="match status" value="1"/>
</dbReference>
<evidence type="ECO:0000313" key="3">
    <source>
        <dbReference type="Proteomes" id="UP000293874"/>
    </source>
</evidence>
<dbReference type="PANTHER" id="PTHR10859:SF91">
    <property type="entry name" value="DOLICHYL-PHOSPHATE BETA-GLUCOSYLTRANSFERASE"/>
    <property type="match status" value="1"/>
</dbReference>
<dbReference type="RefSeq" id="WP_130543248.1">
    <property type="nucleotide sequence ID" value="NZ_CP042431.1"/>
</dbReference>
<comment type="caution">
    <text evidence="2">The sequence shown here is derived from an EMBL/GenBank/DDBJ whole genome shotgun (WGS) entry which is preliminary data.</text>
</comment>
<sequence>MMLSIVLPVYNRIPLLSEGLDQLKSRLDQLQYTYEILIIDDGSTAKEEVQAIAVQHQCICLRNEINAGKGKSIKRGVLAATGDLIIFMDGDFPFHLSIIEAMYRSLQENDVVIGDRTLPGSSYAKESVVLRKAGSRILSAIIRQFYLKGISDSQCGIKGFRAAAGKAIFSRVTFTRFSFDVEVLFIATHNQFSIGRLPVHVYEQDGSSVSVLKDGLGMMLSLIKIKFNHAKGKYRINE</sequence>
<feature type="domain" description="Glycosyltransferase 2-like" evidence="1">
    <location>
        <begin position="4"/>
        <end position="164"/>
    </location>
</feature>
<evidence type="ECO:0000313" key="2">
    <source>
        <dbReference type="EMBL" id="RZS68866.1"/>
    </source>
</evidence>
<dbReference type="InterPro" id="IPR001173">
    <property type="entry name" value="Glyco_trans_2-like"/>
</dbReference>
<dbReference type="GO" id="GO:0016740">
    <property type="term" value="F:transferase activity"/>
    <property type="evidence" value="ECO:0007669"/>
    <property type="project" value="UniProtKB-KW"/>
</dbReference>
<dbReference type="InterPro" id="IPR029044">
    <property type="entry name" value="Nucleotide-diphossugar_trans"/>
</dbReference>
<dbReference type="GO" id="GO:0006487">
    <property type="term" value="P:protein N-linked glycosylation"/>
    <property type="evidence" value="ECO:0007669"/>
    <property type="project" value="TreeGrafter"/>
</dbReference>
<gene>
    <name evidence="2" type="ORF">EV199_4690</name>
</gene>
<reference evidence="2 3" key="1">
    <citation type="submission" date="2019-02" db="EMBL/GenBank/DDBJ databases">
        <title>Genomic Encyclopedia of Type Strains, Phase IV (KMG-IV): sequencing the most valuable type-strain genomes for metagenomic binning, comparative biology and taxonomic classification.</title>
        <authorList>
            <person name="Goeker M."/>
        </authorList>
    </citation>
    <scope>NUCLEOTIDE SEQUENCE [LARGE SCALE GENOMIC DNA]</scope>
    <source>
        <strain evidence="2 3">DSM 18116</strain>
    </source>
</reference>
<name>A0A4Q7MKP6_9BACT</name>
<organism evidence="2 3">
    <name type="scientific">Pseudobacter ginsenosidimutans</name>
    <dbReference type="NCBI Taxonomy" id="661488"/>
    <lineage>
        <taxon>Bacteria</taxon>
        <taxon>Pseudomonadati</taxon>
        <taxon>Bacteroidota</taxon>
        <taxon>Chitinophagia</taxon>
        <taxon>Chitinophagales</taxon>
        <taxon>Chitinophagaceae</taxon>
        <taxon>Pseudobacter</taxon>
    </lineage>
</organism>